<accession>A0A8H5F8H9</accession>
<evidence type="ECO:0000313" key="2">
    <source>
        <dbReference type="Proteomes" id="UP000567179"/>
    </source>
</evidence>
<dbReference type="EMBL" id="JAACJJ010000014">
    <property type="protein sequence ID" value="KAF5327644.1"/>
    <property type="molecule type" value="Genomic_DNA"/>
</dbReference>
<keyword evidence="2" id="KW-1185">Reference proteome</keyword>
<dbReference type="SUPFAM" id="SSF52047">
    <property type="entry name" value="RNI-like"/>
    <property type="match status" value="1"/>
</dbReference>
<comment type="caution">
    <text evidence="1">The sequence shown here is derived from an EMBL/GenBank/DDBJ whole genome shotgun (WGS) entry which is preliminary data.</text>
</comment>
<dbReference type="Proteomes" id="UP000567179">
    <property type="component" value="Unassembled WGS sequence"/>
</dbReference>
<protein>
    <submittedName>
        <fullName evidence="1">Uncharacterized protein</fullName>
    </submittedName>
</protein>
<dbReference type="AlphaFoldDB" id="A0A8H5F8H9"/>
<proteinExistence type="predicted"/>
<evidence type="ECO:0000313" key="1">
    <source>
        <dbReference type="EMBL" id="KAF5327644.1"/>
    </source>
</evidence>
<dbReference type="OrthoDB" id="3071584at2759"/>
<reference evidence="1 2" key="1">
    <citation type="journal article" date="2020" name="ISME J.">
        <title>Uncovering the hidden diversity of litter-decomposition mechanisms in mushroom-forming fungi.</title>
        <authorList>
            <person name="Floudas D."/>
            <person name="Bentzer J."/>
            <person name="Ahren D."/>
            <person name="Johansson T."/>
            <person name="Persson P."/>
            <person name="Tunlid A."/>
        </authorList>
    </citation>
    <scope>NUCLEOTIDE SEQUENCE [LARGE SCALE GENOMIC DNA]</scope>
    <source>
        <strain evidence="1 2">CBS 101986</strain>
    </source>
</reference>
<organism evidence="1 2">
    <name type="scientific">Psilocybe cf. subviscida</name>
    <dbReference type="NCBI Taxonomy" id="2480587"/>
    <lineage>
        <taxon>Eukaryota</taxon>
        <taxon>Fungi</taxon>
        <taxon>Dikarya</taxon>
        <taxon>Basidiomycota</taxon>
        <taxon>Agaricomycotina</taxon>
        <taxon>Agaricomycetes</taxon>
        <taxon>Agaricomycetidae</taxon>
        <taxon>Agaricales</taxon>
        <taxon>Agaricineae</taxon>
        <taxon>Strophariaceae</taxon>
        <taxon>Psilocybe</taxon>
    </lineage>
</organism>
<dbReference type="Gene3D" id="3.80.10.10">
    <property type="entry name" value="Ribonuclease Inhibitor"/>
    <property type="match status" value="1"/>
</dbReference>
<gene>
    <name evidence="1" type="ORF">D9619_004130</name>
</gene>
<name>A0A8H5F8H9_9AGAR</name>
<dbReference type="InterPro" id="IPR032675">
    <property type="entry name" value="LRR_dom_sf"/>
</dbReference>
<sequence>MPDLPVEIWNYILDYAVDGDIDHLLPVNRVFFYRVMYNRWCSVTLPITGFREEVLARIQDPFVSKHVRTLHIVVHFDIPELPSCGKRSMRNPMSLLSTELPRKFIKTFARPTPYKVPGPMDVLNIVAGIEFPCTEEIRVTTSTAAWPHSAHASLRAMLPSISRNVNSSALRALSLHASLPELQIFLQQEPAFPTLLQFELEIKQPESLSESRDDAVVTQYLVPFINTARLHLRRLSVKSYYSLDLTNFFANLSTFPSLRTLNISRAFNKTDIYPISFTQTCFQKFPALACLFLPVIPRQRFHTDLDRHDVLYEWLRQCITNERCFEGLKYFDIYPTAIPPALNLLLTATRSNAHSLEQMQIRGRFFEPEEVVQLLQALAQCSNLKGLRMNVKLLDITVFRQLTSTLVALETLILGVDTVSVRHLSLNIPVHIADDTSLCQTAGIARRHEKLPVSVLEVEAANDETLP</sequence>